<reference evidence="2 3" key="1">
    <citation type="submission" date="2019-07" db="EMBL/GenBank/DDBJ databases">
        <title>Whole genome shotgun sequence of Sporosarcina luteola NBRC 105378.</title>
        <authorList>
            <person name="Hosoyama A."/>
            <person name="Uohara A."/>
            <person name="Ohji S."/>
            <person name="Ichikawa N."/>
        </authorList>
    </citation>
    <scope>NUCLEOTIDE SEQUENCE [LARGE SCALE GENOMIC DNA]</scope>
    <source>
        <strain evidence="2 3">NBRC 105378</strain>
    </source>
</reference>
<comment type="caution">
    <text evidence="2">The sequence shown here is derived from an EMBL/GenBank/DDBJ whole genome shotgun (WGS) entry which is preliminary data.</text>
</comment>
<evidence type="ECO:0000313" key="2">
    <source>
        <dbReference type="EMBL" id="GEN83389.1"/>
    </source>
</evidence>
<evidence type="ECO:0000256" key="1">
    <source>
        <dbReference type="SAM" id="SignalP"/>
    </source>
</evidence>
<keyword evidence="1" id="KW-0732">Signal</keyword>
<proteinExistence type="predicted"/>
<gene>
    <name evidence="2" type="ORF">SLU01_17010</name>
</gene>
<dbReference type="Proteomes" id="UP000321901">
    <property type="component" value="Unassembled WGS sequence"/>
</dbReference>
<dbReference type="RefSeq" id="WP_147057261.1">
    <property type="nucleotide sequence ID" value="NZ_BJYL01000021.1"/>
</dbReference>
<name>A0A511Z7F9_9BACL</name>
<protein>
    <recommendedName>
        <fullName evidence="4">Lipoprotein</fullName>
    </recommendedName>
</protein>
<evidence type="ECO:0000313" key="3">
    <source>
        <dbReference type="Proteomes" id="UP000321901"/>
    </source>
</evidence>
<dbReference type="OrthoDB" id="2352996at2"/>
<sequence>MKRMLLPMLLFAAVIMTGCAYEYVEEDGYRMAVINEGFPVPKNAYELKPEDCTTEIAKSAKYKLKGIGDEEGTPPEDYLEEIQSWGWTELEEKRVGHVHYFEKEGKIMSLIIQKNVFDVFEMSDGLEL</sequence>
<dbReference type="EMBL" id="BJYL01000021">
    <property type="protein sequence ID" value="GEN83389.1"/>
    <property type="molecule type" value="Genomic_DNA"/>
</dbReference>
<accession>A0A511Z7F9</accession>
<feature type="chain" id="PRO_5038690129" description="Lipoprotein" evidence="1">
    <location>
        <begin position="21"/>
        <end position="128"/>
    </location>
</feature>
<evidence type="ECO:0008006" key="4">
    <source>
        <dbReference type="Google" id="ProtNLM"/>
    </source>
</evidence>
<feature type="signal peptide" evidence="1">
    <location>
        <begin position="1"/>
        <end position="20"/>
    </location>
</feature>
<keyword evidence="3" id="KW-1185">Reference proteome</keyword>
<organism evidence="2 3">
    <name type="scientific">Sporosarcina luteola</name>
    <dbReference type="NCBI Taxonomy" id="582850"/>
    <lineage>
        <taxon>Bacteria</taxon>
        <taxon>Bacillati</taxon>
        <taxon>Bacillota</taxon>
        <taxon>Bacilli</taxon>
        <taxon>Bacillales</taxon>
        <taxon>Caryophanaceae</taxon>
        <taxon>Sporosarcina</taxon>
    </lineage>
</organism>
<dbReference type="AlphaFoldDB" id="A0A511Z7F9"/>
<dbReference type="PROSITE" id="PS51257">
    <property type="entry name" value="PROKAR_LIPOPROTEIN"/>
    <property type="match status" value="1"/>
</dbReference>